<dbReference type="PROSITE" id="PS50089">
    <property type="entry name" value="ZF_RING_2"/>
    <property type="match status" value="1"/>
</dbReference>
<dbReference type="GO" id="GO:0048788">
    <property type="term" value="C:cytoskeleton of presynaptic active zone"/>
    <property type="evidence" value="ECO:0007669"/>
    <property type="project" value="TreeGrafter"/>
</dbReference>
<dbReference type="InterPro" id="IPR035892">
    <property type="entry name" value="C2_domain_sf"/>
</dbReference>
<feature type="region of interest" description="Disordered" evidence="6">
    <location>
        <begin position="192"/>
        <end position="310"/>
    </location>
</feature>
<feature type="compositionally biased region" description="Low complexity" evidence="6">
    <location>
        <begin position="250"/>
        <end position="260"/>
    </location>
</feature>
<gene>
    <name evidence="10" type="primary">CSON001203</name>
</gene>
<feature type="compositionally biased region" description="Low complexity" evidence="6">
    <location>
        <begin position="69"/>
        <end position="98"/>
    </location>
</feature>
<feature type="compositionally biased region" description="Polar residues" evidence="6">
    <location>
        <begin position="291"/>
        <end position="300"/>
    </location>
</feature>
<dbReference type="InterPro" id="IPR001841">
    <property type="entry name" value="Znf_RING"/>
</dbReference>
<dbReference type="InterPro" id="IPR001478">
    <property type="entry name" value="PDZ"/>
</dbReference>
<dbReference type="Pfam" id="PF00168">
    <property type="entry name" value="C2"/>
    <property type="match status" value="2"/>
</dbReference>
<dbReference type="OMA" id="NIPARKC"/>
<keyword evidence="1 5" id="KW-0863">Zinc-finger</keyword>
<dbReference type="InterPro" id="IPR036034">
    <property type="entry name" value="PDZ_sf"/>
</dbReference>
<evidence type="ECO:0000256" key="1">
    <source>
        <dbReference type="ARBA" id="ARBA00022771"/>
    </source>
</evidence>
<feature type="region of interest" description="Disordered" evidence="6">
    <location>
        <begin position="565"/>
        <end position="618"/>
    </location>
</feature>
<organism evidence="10">
    <name type="scientific">Culicoides sonorensis</name>
    <name type="common">Biting midge</name>
    <dbReference type="NCBI Taxonomy" id="179676"/>
    <lineage>
        <taxon>Eukaryota</taxon>
        <taxon>Metazoa</taxon>
        <taxon>Ecdysozoa</taxon>
        <taxon>Arthropoda</taxon>
        <taxon>Hexapoda</taxon>
        <taxon>Insecta</taxon>
        <taxon>Pterygota</taxon>
        <taxon>Neoptera</taxon>
        <taxon>Endopterygota</taxon>
        <taxon>Diptera</taxon>
        <taxon>Nematocera</taxon>
        <taxon>Chironomoidea</taxon>
        <taxon>Ceratopogonidae</taxon>
        <taxon>Ceratopogoninae</taxon>
        <taxon>Culicoides</taxon>
        <taxon>Monoculicoides</taxon>
    </lineage>
</organism>
<reference evidence="10" key="1">
    <citation type="submission" date="2018-04" db="EMBL/GenBank/DDBJ databases">
        <authorList>
            <person name="Go L.Y."/>
            <person name="Mitchell J.A."/>
        </authorList>
    </citation>
    <scope>NUCLEOTIDE SEQUENCE</scope>
    <source>
        <tissue evidence="10">Whole organism</tissue>
    </source>
</reference>
<dbReference type="GO" id="GO:0048791">
    <property type="term" value="P:calcium ion-regulated exocytosis of neurotransmitter"/>
    <property type="evidence" value="ECO:0007669"/>
    <property type="project" value="TreeGrafter"/>
</dbReference>
<evidence type="ECO:0000256" key="5">
    <source>
        <dbReference type="PROSITE-ProRule" id="PRU00175"/>
    </source>
</evidence>
<dbReference type="GO" id="GO:0031267">
    <property type="term" value="F:small GTPase binding"/>
    <property type="evidence" value="ECO:0007669"/>
    <property type="project" value="InterPro"/>
</dbReference>
<dbReference type="FunFam" id="2.60.40.150:FF:000202">
    <property type="entry name" value="Uncharacterized protein, isoform B"/>
    <property type="match status" value="1"/>
</dbReference>
<dbReference type="InterPro" id="IPR041489">
    <property type="entry name" value="PDZ_6"/>
</dbReference>
<keyword evidence="2" id="KW-0862">Zinc</keyword>
<sequence>MVATDETSHQQSTPENTGTFGKLKQTLSSSLLTAQDKVTNKMSPRPSLVPESDASNSPTSTKTFSSSDNNNQQSSNLANQQQKQNQQNNNQTNAANKQEPGKPPSRTGSCRVCIKSFKPNEFSKTCFECQQRVCEDCASYSKLDPDEDATKWRCSVCRRKMASRVCIPQDSTDSMLDVPVLEALQRRHSDAKLGSTNTLGPTVDNFGLAPPRSPELRRHSDVSPASLKELEKLKGARTPTGDLDLRRGRSAAPSRSSSPPKRGELEAASRVASRRPSRVSRQHSYDDEIQKATTVNNVPQNDLGLGLPAPMPRRKSAYDVYAPQLVGQLQQSLGQGQGQNALAPVGGQPGSRRPSYRISVDDNTQDDGPNSPDNVNAPVTLGVDEDRPMRRRGSQLPDIAALRDRGALPAPLNIPINPTSYSAPALEDLEAPRRQTSLDGEAIKIVIHDVDSGPMVASKRRVVLRKDPGDKAHRTRGFGMRVVGGKTGADGRLFAYIVWTVPGGPAEKAGLQQGDKVLEWDGSSLIDRSFEEVCAIMDRTGDVAELLVEHSTDLRMCDLLEDGMPGSGSGTGGGGAAAGAGGPRKSGDGSIGLGLVAEPDSADKQPSSPTRRKLPKTPEQIMREKQVSGRVQVQVWYHGERNELVVSLMAADDLAPRDDMLGYGPYPEAYAKIRILPRVGDGHPIQTEVSPPTQSPIWNATLTFTGIMEDNLMDRFVEIQLWDFLPQMEHVFLGEANVDISKAFLSDNASWYRLEDPKGLRGACLGKSSNASPRGSLANADVGRLIRRSDFGIQRSISDDVDSIGDATSLLHPDTAWFGGSRRGSSQSEQLEVEVYQLNKDFSRSLPGSRRSSFQNAEDGARSGEATPPVTYVPSRRRSSIAIRNKDPEEILRSLKRELGRTMSMEKPEKKLTSRRASQIRKESVANIPELPIGVSSSNPTAISPDQSDMRYITNHSNKRMHLGSSNPNINNTPNEIGKTPTSTLGRKFSKRHSTVASLMNMNSNVAASPPPPQPIVAATTPSNSTTISMNDNQVKLGPGQIQPKGYRLSSMRYGQLKLGFVMNKGMFEVEVIQARNIVPPTADPPDTYVKCYVKDGERLRHKKKTRVVRNSLEPIYSQTLKYSGGDIFGRSIVIMVWQRGTGFDHNQGLGGAEMYFDTIKLKQYTGGWYPLFPMHSLGSDSNDSP</sequence>
<dbReference type="InterPro" id="IPR011011">
    <property type="entry name" value="Znf_FYVE_PHD"/>
</dbReference>
<dbReference type="PROSITE" id="PS50106">
    <property type="entry name" value="PDZ"/>
    <property type="match status" value="1"/>
</dbReference>
<dbReference type="InterPro" id="IPR013083">
    <property type="entry name" value="Znf_RING/FYVE/PHD"/>
</dbReference>
<protein>
    <submittedName>
        <fullName evidence="10">CSON001203 protein</fullName>
    </submittedName>
</protein>
<evidence type="ECO:0000256" key="4">
    <source>
        <dbReference type="ARBA" id="ARBA00034103"/>
    </source>
</evidence>
<dbReference type="EMBL" id="UFQS01001185">
    <property type="protein sequence ID" value="SSX09584.1"/>
    <property type="molecule type" value="Genomic_DNA"/>
</dbReference>
<dbReference type="EMBL" id="UFQT01001185">
    <property type="protein sequence ID" value="SSX29380.1"/>
    <property type="molecule type" value="Genomic_DNA"/>
</dbReference>
<feature type="region of interest" description="Disordered" evidence="6">
    <location>
        <begin position="1"/>
        <end position="109"/>
    </location>
</feature>
<dbReference type="Gene3D" id="2.30.42.10">
    <property type="match status" value="1"/>
</dbReference>
<dbReference type="FunFam" id="2.30.42.10:FF:000204">
    <property type="entry name" value="Fife, isoform B"/>
    <property type="match status" value="1"/>
</dbReference>
<dbReference type="GO" id="GO:0042734">
    <property type="term" value="C:presynaptic membrane"/>
    <property type="evidence" value="ECO:0007669"/>
    <property type="project" value="TreeGrafter"/>
</dbReference>
<dbReference type="GO" id="GO:0044325">
    <property type="term" value="F:transmembrane transporter binding"/>
    <property type="evidence" value="ECO:0007669"/>
    <property type="project" value="TreeGrafter"/>
</dbReference>
<dbReference type="Gene3D" id="3.30.40.10">
    <property type="entry name" value="Zinc/RING finger domain, C3HC4 (zinc finger)"/>
    <property type="match status" value="1"/>
</dbReference>
<dbReference type="GO" id="GO:0008270">
    <property type="term" value="F:zinc ion binding"/>
    <property type="evidence" value="ECO:0007669"/>
    <property type="project" value="UniProtKB-KW"/>
</dbReference>
<dbReference type="InterPro" id="IPR000008">
    <property type="entry name" value="C2_dom"/>
</dbReference>
<keyword evidence="3" id="KW-0770">Synapse</keyword>
<dbReference type="CDD" id="cd06714">
    <property type="entry name" value="PDZ_RIM-like"/>
    <property type="match status" value="1"/>
</dbReference>
<dbReference type="PANTHER" id="PTHR12157">
    <property type="entry name" value="REGULATING SYNAPTIC MEMBRANE EXOCYTOSIS PROTEIN"/>
    <property type="match status" value="1"/>
</dbReference>
<dbReference type="SUPFAM" id="SSF57903">
    <property type="entry name" value="FYVE/PHD zinc finger"/>
    <property type="match status" value="1"/>
</dbReference>
<reference evidence="11" key="2">
    <citation type="submission" date="2018-07" db="EMBL/GenBank/DDBJ databases">
        <authorList>
            <person name="Quirk P.G."/>
            <person name="Krulwich T.A."/>
        </authorList>
    </citation>
    <scope>NUCLEOTIDE SEQUENCE</scope>
</reference>
<evidence type="ECO:0000313" key="10">
    <source>
        <dbReference type="EMBL" id="SSX09584.1"/>
    </source>
</evidence>
<evidence type="ECO:0000256" key="2">
    <source>
        <dbReference type="ARBA" id="ARBA00022833"/>
    </source>
</evidence>
<dbReference type="SMART" id="SM00239">
    <property type="entry name" value="C2"/>
    <property type="match status" value="2"/>
</dbReference>
<feature type="compositionally biased region" description="Basic residues" evidence="6">
    <location>
        <begin position="272"/>
        <end position="281"/>
    </location>
</feature>
<evidence type="ECO:0000259" key="8">
    <source>
        <dbReference type="PROSITE" id="PS50089"/>
    </source>
</evidence>
<evidence type="ECO:0000259" key="9">
    <source>
        <dbReference type="PROSITE" id="PS50106"/>
    </source>
</evidence>
<dbReference type="CDD" id="cd15751">
    <property type="entry name" value="FYVE_BSN_PCLO"/>
    <property type="match status" value="1"/>
</dbReference>
<dbReference type="GO" id="GO:0050806">
    <property type="term" value="P:positive regulation of synaptic transmission"/>
    <property type="evidence" value="ECO:0007669"/>
    <property type="project" value="TreeGrafter"/>
</dbReference>
<evidence type="ECO:0000256" key="6">
    <source>
        <dbReference type="SAM" id="MobiDB-lite"/>
    </source>
</evidence>
<feature type="compositionally biased region" description="Polar residues" evidence="6">
    <location>
        <begin position="53"/>
        <end position="68"/>
    </location>
</feature>
<accession>A0A336KZ40</accession>
<feature type="compositionally biased region" description="Polar residues" evidence="6">
    <location>
        <begin position="964"/>
        <end position="985"/>
    </location>
</feature>
<proteinExistence type="predicted"/>
<dbReference type="GO" id="GO:0042391">
    <property type="term" value="P:regulation of membrane potential"/>
    <property type="evidence" value="ECO:0007669"/>
    <property type="project" value="TreeGrafter"/>
</dbReference>
<feature type="domain" description="C2" evidence="7">
    <location>
        <begin position="627"/>
        <end position="756"/>
    </location>
</feature>
<feature type="domain" description="RING-type" evidence="8">
    <location>
        <begin position="110"/>
        <end position="158"/>
    </location>
</feature>
<dbReference type="InterPro" id="IPR039032">
    <property type="entry name" value="Rim-like"/>
</dbReference>
<evidence type="ECO:0000256" key="3">
    <source>
        <dbReference type="ARBA" id="ARBA00023018"/>
    </source>
</evidence>
<feature type="region of interest" description="Disordered" evidence="6">
    <location>
        <begin position="331"/>
        <end position="381"/>
    </location>
</feature>
<comment type="subcellular location">
    <subcellularLocation>
        <location evidence="4">Synapse</location>
    </subcellularLocation>
</comment>
<feature type="region of interest" description="Disordered" evidence="6">
    <location>
        <begin position="844"/>
        <end position="876"/>
    </location>
</feature>
<dbReference type="Gene3D" id="2.60.40.150">
    <property type="entry name" value="C2 domain"/>
    <property type="match status" value="2"/>
</dbReference>
<dbReference type="GO" id="GO:0048167">
    <property type="term" value="P:regulation of synaptic plasticity"/>
    <property type="evidence" value="ECO:0007669"/>
    <property type="project" value="TreeGrafter"/>
</dbReference>
<dbReference type="SUPFAM" id="SSF50156">
    <property type="entry name" value="PDZ domain-like"/>
    <property type="match status" value="1"/>
</dbReference>
<dbReference type="SMART" id="SM00228">
    <property type="entry name" value="PDZ"/>
    <property type="match status" value="1"/>
</dbReference>
<feature type="compositionally biased region" description="Gly residues" evidence="6">
    <location>
        <begin position="565"/>
        <end position="592"/>
    </location>
</feature>
<dbReference type="VEuPathDB" id="VectorBase:CSON001203"/>
<dbReference type="Pfam" id="PF17820">
    <property type="entry name" value="PDZ_6"/>
    <property type="match status" value="1"/>
</dbReference>
<evidence type="ECO:0000259" key="7">
    <source>
        <dbReference type="PROSITE" id="PS50004"/>
    </source>
</evidence>
<feature type="compositionally biased region" description="Polar residues" evidence="6">
    <location>
        <begin position="9"/>
        <end position="19"/>
    </location>
</feature>
<keyword evidence="1 5" id="KW-0479">Metal-binding</keyword>
<name>A0A336KZ40_CULSO</name>
<feature type="domain" description="C2" evidence="7">
    <location>
        <begin position="1044"/>
        <end position="1170"/>
    </location>
</feature>
<evidence type="ECO:0000313" key="11">
    <source>
        <dbReference type="EMBL" id="SSX29380.1"/>
    </source>
</evidence>
<dbReference type="PROSITE" id="PS50004">
    <property type="entry name" value="C2"/>
    <property type="match status" value="2"/>
</dbReference>
<feature type="region of interest" description="Disordered" evidence="6">
    <location>
        <begin position="964"/>
        <end position="988"/>
    </location>
</feature>
<dbReference type="PANTHER" id="PTHR12157:SF24">
    <property type="entry name" value="FIFE, ISOFORM D"/>
    <property type="match status" value="1"/>
</dbReference>
<dbReference type="SUPFAM" id="SSF49562">
    <property type="entry name" value="C2 domain (Calcium/lipid-binding domain, CaLB)"/>
    <property type="match status" value="2"/>
</dbReference>
<feature type="domain" description="PDZ" evidence="9">
    <location>
        <begin position="461"/>
        <end position="552"/>
    </location>
</feature>
<dbReference type="AlphaFoldDB" id="A0A336KZ40"/>